<evidence type="ECO:0000313" key="4">
    <source>
        <dbReference type="Proteomes" id="UP000509383"/>
    </source>
</evidence>
<name>A0A6J4E1F0_9PSED</name>
<dbReference type="EMBL" id="BQKM01000002">
    <property type="protein sequence ID" value="GJN51322.1"/>
    <property type="molecule type" value="Genomic_DNA"/>
</dbReference>
<sequence>MHILLALGLELADQHAVAVDADVQRRLEKIEHHRSLEDCEPRATTGARQRYAAARPLVQRPTAVRPWEWEMVPMPGSGGLEELGKGVASEFAPGGKKQALGAERSEAQHRAAHVWADP</sequence>
<dbReference type="KEGG" id="ptw:TUM18999_14690"/>
<protein>
    <submittedName>
        <fullName evidence="2">Uncharacterized protein</fullName>
    </submittedName>
</protein>
<reference evidence="2 4" key="1">
    <citation type="submission" date="2020-05" db="EMBL/GenBank/DDBJ databases">
        <title>Characterization of novel class B3 metallo-beta-lactamase from novel Pseudomonas species.</title>
        <authorList>
            <person name="Yamada K."/>
            <person name="Aoki K."/>
            <person name="Ishii Y."/>
        </authorList>
    </citation>
    <scope>NUCLEOTIDE SEQUENCE [LARGE SCALE GENOMIC DNA]</scope>
    <source>
        <strain evidence="2 4">TUM18999</strain>
        <strain evidence="3 5">TUM20286</strain>
    </source>
</reference>
<proteinExistence type="predicted"/>
<evidence type="ECO:0000313" key="3">
    <source>
        <dbReference type="EMBL" id="GJN51322.1"/>
    </source>
</evidence>
<dbReference type="Proteomes" id="UP000509383">
    <property type="component" value="Chromosome"/>
</dbReference>
<feature type="region of interest" description="Disordered" evidence="1">
    <location>
        <begin position="94"/>
        <end position="118"/>
    </location>
</feature>
<gene>
    <name evidence="2" type="ORF">TUM18999_14690</name>
    <name evidence="3" type="ORF">TUM20286_10740</name>
</gene>
<dbReference type="EMBL" id="AP023189">
    <property type="protein sequence ID" value="BCG23278.1"/>
    <property type="molecule type" value="Genomic_DNA"/>
</dbReference>
<dbReference type="Proteomes" id="UP001054892">
    <property type="component" value="Unassembled WGS sequence"/>
</dbReference>
<organism evidence="2 4">
    <name type="scientific">Pseudomonas tohonis</name>
    <dbReference type="NCBI Taxonomy" id="2725477"/>
    <lineage>
        <taxon>Bacteria</taxon>
        <taxon>Pseudomonadati</taxon>
        <taxon>Pseudomonadota</taxon>
        <taxon>Gammaproteobacteria</taxon>
        <taxon>Pseudomonadales</taxon>
        <taxon>Pseudomonadaceae</taxon>
        <taxon>Pseudomonas</taxon>
    </lineage>
</organism>
<evidence type="ECO:0000313" key="5">
    <source>
        <dbReference type="Proteomes" id="UP001054892"/>
    </source>
</evidence>
<evidence type="ECO:0000256" key="1">
    <source>
        <dbReference type="SAM" id="MobiDB-lite"/>
    </source>
</evidence>
<keyword evidence="5" id="KW-1185">Reference proteome</keyword>
<accession>A0A6J4E1F0</accession>
<dbReference type="AlphaFoldDB" id="A0A6J4E1F0"/>
<evidence type="ECO:0000313" key="2">
    <source>
        <dbReference type="EMBL" id="BCG23278.1"/>
    </source>
</evidence>